<evidence type="ECO:0000256" key="4">
    <source>
        <dbReference type="ARBA" id="ARBA00017099"/>
    </source>
</evidence>
<comment type="cofactor">
    <cofactor evidence="6">
        <name>Mg(2+)</name>
        <dbReference type="ChEBI" id="CHEBI:18420"/>
    </cofactor>
    <text evidence="6">Binds 1 Mg(2+) ion per monomer.</text>
</comment>
<comment type="catalytic activity">
    <reaction evidence="5 6">
        <text>dTDP-beta-L-rhamnose + NADP(+) = dTDP-4-dehydro-beta-L-rhamnose + NADPH + H(+)</text>
        <dbReference type="Rhea" id="RHEA:21796"/>
        <dbReference type="ChEBI" id="CHEBI:15378"/>
        <dbReference type="ChEBI" id="CHEBI:57510"/>
        <dbReference type="ChEBI" id="CHEBI:57783"/>
        <dbReference type="ChEBI" id="CHEBI:58349"/>
        <dbReference type="ChEBI" id="CHEBI:62830"/>
        <dbReference type="EC" id="1.1.1.133"/>
    </reaction>
</comment>
<dbReference type="SUPFAM" id="SSF51735">
    <property type="entry name" value="NAD(P)-binding Rossmann-fold domains"/>
    <property type="match status" value="1"/>
</dbReference>
<dbReference type="EMBL" id="JAPFQA010000001">
    <property type="protein sequence ID" value="MCZ8543092.1"/>
    <property type="molecule type" value="Genomic_DNA"/>
</dbReference>
<name>A0ABT4QNG1_9HYPH</name>
<dbReference type="Gene3D" id="3.90.25.10">
    <property type="entry name" value="UDP-galactose 4-epimerase, domain 1"/>
    <property type="match status" value="1"/>
</dbReference>
<comment type="caution">
    <text evidence="8">The sequence shown here is derived from an EMBL/GenBank/DDBJ whole genome shotgun (WGS) entry which is preliminary data.</text>
</comment>
<organism evidence="8 9">
    <name type="scientific">Mesorhizobium qingshengii</name>
    <dbReference type="NCBI Taxonomy" id="1165689"/>
    <lineage>
        <taxon>Bacteria</taxon>
        <taxon>Pseudomonadati</taxon>
        <taxon>Pseudomonadota</taxon>
        <taxon>Alphaproteobacteria</taxon>
        <taxon>Hyphomicrobiales</taxon>
        <taxon>Phyllobacteriaceae</taxon>
        <taxon>Mesorhizobium</taxon>
    </lineage>
</organism>
<dbReference type="EC" id="1.1.1.133" evidence="3 6"/>
<dbReference type="CDD" id="cd05254">
    <property type="entry name" value="dTDP_HR_like_SDR_e"/>
    <property type="match status" value="1"/>
</dbReference>
<keyword evidence="9" id="KW-1185">Reference proteome</keyword>
<feature type="domain" description="RmlD-like substrate binding" evidence="7">
    <location>
        <begin position="1"/>
        <end position="291"/>
    </location>
</feature>
<dbReference type="RefSeq" id="WP_269903717.1">
    <property type="nucleotide sequence ID" value="NZ_JAPFQA010000001.1"/>
</dbReference>
<evidence type="ECO:0000256" key="1">
    <source>
        <dbReference type="ARBA" id="ARBA00004781"/>
    </source>
</evidence>
<dbReference type="PANTHER" id="PTHR10491:SF4">
    <property type="entry name" value="METHIONINE ADENOSYLTRANSFERASE 2 SUBUNIT BETA"/>
    <property type="match status" value="1"/>
</dbReference>
<dbReference type="InterPro" id="IPR029903">
    <property type="entry name" value="RmlD-like-bd"/>
</dbReference>
<dbReference type="InterPro" id="IPR036291">
    <property type="entry name" value="NAD(P)-bd_dom_sf"/>
</dbReference>
<comment type="function">
    <text evidence="6">Catalyzes the reduction of dTDP-6-deoxy-L-lyxo-4-hexulose to yield dTDP-L-rhamnose.</text>
</comment>
<comment type="pathway">
    <text evidence="1 6">Carbohydrate biosynthesis; dTDP-L-rhamnose biosynthesis.</text>
</comment>
<dbReference type="GO" id="GO:0008831">
    <property type="term" value="F:dTDP-4-dehydrorhamnose reductase activity"/>
    <property type="evidence" value="ECO:0007669"/>
    <property type="project" value="UniProtKB-EC"/>
</dbReference>
<keyword evidence="6 8" id="KW-0560">Oxidoreductase</keyword>
<evidence type="ECO:0000256" key="5">
    <source>
        <dbReference type="ARBA" id="ARBA00048200"/>
    </source>
</evidence>
<evidence type="ECO:0000256" key="2">
    <source>
        <dbReference type="ARBA" id="ARBA00010944"/>
    </source>
</evidence>
<dbReference type="NCBIfam" id="TIGR01214">
    <property type="entry name" value="rmlD"/>
    <property type="match status" value="1"/>
</dbReference>
<keyword evidence="6" id="KW-0521">NADP</keyword>
<dbReference type="Gene3D" id="3.40.50.720">
    <property type="entry name" value="NAD(P)-binding Rossmann-like Domain"/>
    <property type="match status" value="1"/>
</dbReference>
<evidence type="ECO:0000256" key="3">
    <source>
        <dbReference type="ARBA" id="ARBA00012929"/>
    </source>
</evidence>
<dbReference type="Pfam" id="PF04321">
    <property type="entry name" value="RmlD_sub_bind"/>
    <property type="match status" value="1"/>
</dbReference>
<evidence type="ECO:0000256" key="6">
    <source>
        <dbReference type="RuleBase" id="RU364082"/>
    </source>
</evidence>
<comment type="similarity">
    <text evidence="2 6">Belongs to the dTDP-4-dehydrorhamnose reductase family.</text>
</comment>
<dbReference type="PANTHER" id="PTHR10491">
    <property type="entry name" value="DTDP-4-DEHYDRORHAMNOSE REDUCTASE"/>
    <property type="match status" value="1"/>
</dbReference>
<protein>
    <recommendedName>
        <fullName evidence="4 6">dTDP-4-dehydrorhamnose reductase</fullName>
        <ecNumber evidence="3 6">1.1.1.133</ecNumber>
    </recommendedName>
</protein>
<sequence length="302" mass="32100">MRLVVTGREGQVAASLLEAGQGRAGLEIIAIGRPELDLARPDTVIDAIVAAQPDMVVSAAAYTAVDQAEDEPDLAFAVNATGAGKVAQAAARLGVPVIHLSTDYVFDGSKDSAYVETDATAPLGVYGASKLAGEQAVAAANPRHLILRTAWVYSPFGRNFVKTMLRLAADRDEIAVVADQWGNPTSALDIADAILHAAAMLHGDKRFGAFGIYHLVGTGETNWSGFARHILDTSQAFDGPWARVRDIATMDYPTKARRPASSRLSSAKFASTFGWTAPEWRQSTEKVVRRLLIGGTRLAVTA</sequence>
<proteinExistence type="inferred from homology"/>
<dbReference type="Proteomes" id="UP001152178">
    <property type="component" value="Unassembled WGS sequence"/>
</dbReference>
<evidence type="ECO:0000313" key="8">
    <source>
        <dbReference type="EMBL" id="MCZ8543092.1"/>
    </source>
</evidence>
<evidence type="ECO:0000313" key="9">
    <source>
        <dbReference type="Proteomes" id="UP001152178"/>
    </source>
</evidence>
<accession>A0ABT4QNG1</accession>
<gene>
    <name evidence="8" type="primary">rfbD</name>
    <name evidence="8" type="ORF">OOJ09_02785</name>
</gene>
<dbReference type="InterPro" id="IPR005913">
    <property type="entry name" value="dTDP_dehydrorham_reduct"/>
</dbReference>
<evidence type="ECO:0000259" key="7">
    <source>
        <dbReference type="Pfam" id="PF04321"/>
    </source>
</evidence>
<reference evidence="8" key="1">
    <citation type="submission" date="2022-11" db="EMBL/GenBank/DDBJ databases">
        <authorList>
            <person name="Coimbra C."/>
        </authorList>
    </citation>
    <scope>NUCLEOTIDE SEQUENCE</scope>
    <source>
        <strain evidence="8">Jales19</strain>
    </source>
</reference>